<dbReference type="Proteomes" id="UP000024635">
    <property type="component" value="Unassembled WGS sequence"/>
</dbReference>
<reference evidence="3" key="1">
    <citation type="journal article" date="2015" name="Nat. Genet.">
        <title>The genome and transcriptome of the zoonotic hookworm Ancylostoma ceylanicum identify infection-specific gene families.</title>
        <authorList>
            <person name="Schwarz E.M."/>
            <person name="Hu Y."/>
            <person name="Antoshechkin I."/>
            <person name="Miller M.M."/>
            <person name="Sternberg P.W."/>
            <person name="Aroian R.V."/>
        </authorList>
    </citation>
    <scope>NUCLEOTIDE SEQUENCE</scope>
    <source>
        <strain evidence="3">HY135</strain>
    </source>
</reference>
<comment type="caution">
    <text evidence="2">The sequence shown here is derived from an EMBL/GenBank/DDBJ whole genome shotgun (WGS) entry which is preliminary data.</text>
</comment>
<evidence type="ECO:0000313" key="3">
    <source>
        <dbReference type="Proteomes" id="UP000024635"/>
    </source>
</evidence>
<name>A0A016WSS5_9BILA</name>
<sequence length="75" mass="8384">MLNQGKGKGGGLGKDGGITYCWPFCWVTPLPPRPPRPYPRPRAEVKPTNNPKIVARTTTAKEMFILQRGKVHNQQ</sequence>
<proteinExistence type="predicted"/>
<gene>
    <name evidence="2" type="primary">Acey_s0521.g2871</name>
    <name evidence="2" type="ORF">Y032_0521g2871</name>
</gene>
<keyword evidence="3" id="KW-1185">Reference proteome</keyword>
<dbReference type="EMBL" id="JARK01000121">
    <property type="protein sequence ID" value="EYC42705.1"/>
    <property type="molecule type" value="Genomic_DNA"/>
</dbReference>
<accession>A0A016WSS5</accession>
<evidence type="ECO:0000313" key="2">
    <source>
        <dbReference type="EMBL" id="EYC42705.1"/>
    </source>
</evidence>
<feature type="region of interest" description="Disordered" evidence="1">
    <location>
        <begin position="32"/>
        <end position="51"/>
    </location>
</feature>
<protein>
    <submittedName>
        <fullName evidence="2">Uncharacterized protein</fullName>
    </submittedName>
</protein>
<evidence type="ECO:0000256" key="1">
    <source>
        <dbReference type="SAM" id="MobiDB-lite"/>
    </source>
</evidence>
<organism evidence="2 3">
    <name type="scientific">Ancylostoma ceylanicum</name>
    <dbReference type="NCBI Taxonomy" id="53326"/>
    <lineage>
        <taxon>Eukaryota</taxon>
        <taxon>Metazoa</taxon>
        <taxon>Ecdysozoa</taxon>
        <taxon>Nematoda</taxon>
        <taxon>Chromadorea</taxon>
        <taxon>Rhabditida</taxon>
        <taxon>Rhabditina</taxon>
        <taxon>Rhabditomorpha</taxon>
        <taxon>Strongyloidea</taxon>
        <taxon>Ancylostomatidae</taxon>
        <taxon>Ancylostomatinae</taxon>
        <taxon>Ancylostoma</taxon>
    </lineage>
</organism>
<dbReference type="AlphaFoldDB" id="A0A016WSS5"/>